<feature type="domain" description="Lantibiotic biosynthesis protein dehydration" evidence="1">
    <location>
        <begin position="201"/>
        <end position="568"/>
    </location>
</feature>
<proteinExistence type="predicted"/>
<dbReference type="NCBIfam" id="TIGR03897">
    <property type="entry name" value="lanti_2_LanM"/>
    <property type="match status" value="1"/>
</dbReference>
<dbReference type="InterPro" id="IPR017146">
    <property type="entry name" value="Lanti_2_LanM"/>
</dbReference>
<dbReference type="PIRSF" id="PIRSF037228">
    <property type="entry name" value="Lant_mod_RumM"/>
    <property type="match status" value="1"/>
</dbReference>
<evidence type="ECO:0000259" key="1">
    <source>
        <dbReference type="Pfam" id="PF13575"/>
    </source>
</evidence>
<dbReference type="KEGG" id="pcea:J3359_03270"/>
<dbReference type="InterPro" id="IPR025410">
    <property type="entry name" value="Lant_dehyd"/>
</dbReference>
<protein>
    <submittedName>
        <fullName evidence="2">Type 2 lantipeptide synthetase LanM</fullName>
    </submittedName>
</protein>
<evidence type="ECO:0000313" key="3">
    <source>
        <dbReference type="Proteomes" id="UP000663920"/>
    </source>
</evidence>
<dbReference type="Pfam" id="PF13575">
    <property type="entry name" value="DUF4135"/>
    <property type="match status" value="1"/>
</dbReference>
<dbReference type="AlphaFoldDB" id="A0A975H7C2"/>
<dbReference type="Proteomes" id="UP000663920">
    <property type="component" value="Chromosome"/>
</dbReference>
<name>A0A975H7C2_9FLAO</name>
<dbReference type="RefSeq" id="WP_208079323.1">
    <property type="nucleotide sequence ID" value="NZ_CP071869.1"/>
</dbReference>
<dbReference type="EMBL" id="CP071869">
    <property type="protein sequence ID" value="QTE23312.1"/>
    <property type="molecule type" value="Genomic_DNA"/>
</dbReference>
<accession>A0A975H7C2</accession>
<evidence type="ECO:0000313" key="2">
    <source>
        <dbReference type="EMBL" id="QTE23312.1"/>
    </source>
</evidence>
<organism evidence="2 3">
    <name type="scientific">Polaribacter cellanae</name>
    <dbReference type="NCBI Taxonomy" id="2818493"/>
    <lineage>
        <taxon>Bacteria</taxon>
        <taxon>Pseudomonadati</taxon>
        <taxon>Bacteroidota</taxon>
        <taxon>Flavobacteriia</taxon>
        <taxon>Flavobacteriales</taxon>
        <taxon>Flavobacteriaceae</taxon>
    </lineage>
</organism>
<sequence length="618" mass="71958">MQSAFLKKIYISSLTPFEILKFKDRINCSFEKKEQLILLDFWKKSVSKNSSCKIFDEYCQVNKLNEFDISLMTSNIIDFKEEVNFPFWINTLTEVLKKTNLKSHESKDKTNPFYQILFPFLDYFSSALKTSNIKLPNQKIINQLNLTLYQSLFSISSSVLFIEFEKFKKEKCIHGLKDNIYYKKFVDNILLDKYNDLFLKYPMLARKLATKTSRYLNFIKTMFQRFDTDREEIENSFNTKLDEINQIHLNLGDQHNGESTTIFEFNNTIKIVYKPVNISITKVYNQFLEWVSVNIEDKLKVFKVLDKNKYGWLEHVENQKCINIKDIKLYYERAGMLACITYFLNSSDYHFENVIAAGNCPVLIDHETLVSPQIKRINKKTNSSLDKIFGTVLESLLLPTGIKDTPSYASGFGSSIEVEINTVIPKIKNGNKDNMVIVPEMVTKKLYKKNKPILNNKIENLKNYQSEFKTGFEKVYNLILANKPKFLSKNSPLEGFKNQKIRFINRRTGVYFKILKLLNKPEYLSDSMKYGLKLELLARAYAVNGNWSSILSSERKQMLLGDIPAFYTNTISNSIIVSNEEVNIFQLNAFDNIKSKIKNAGMDDFQHQIGLINEVITL</sequence>
<reference evidence="2 3" key="1">
    <citation type="submission" date="2021-03" db="EMBL/GenBank/DDBJ databases">
        <title>Complete genome of Polaribacter_sp.SM13.</title>
        <authorList>
            <person name="Jeong S.W."/>
            <person name="Bae J.W."/>
        </authorList>
    </citation>
    <scope>NUCLEOTIDE SEQUENCE [LARGE SCALE GENOMIC DNA]</scope>
    <source>
        <strain evidence="2 3">SM13</strain>
    </source>
</reference>
<keyword evidence="3" id="KW-1185">Reference proteome</keyword>
<gene>
    <name evidence="2" type="primary">lanM</name>
    <name evidence="2" type="ORF">J3359_03270</name>
</gene>